<dbReference type="KEGG" id="dfe:Dfer_1726"/>
<dbReference type="SUPFAM" id="SSF50998">
    <property type="entry name" value="Quinoprotein alcohol dehydrogenase-like"/>
    <property type="match status" value="2"/>
</dbReference>
<dbReference type="EMBL" id="CP001619">
    <property type="protein sequence ID" value="ACT92967.1"/>
    <property type="molecule type" value="Genomic_DNA"/>
</dbReference>
<keyword evidence="3" id="KW-1185">Reference proteome</keyword>
<name>C6VTM4_DYAFD</name>
<dbReference type="InterPro" id="IPR015943">
    <property type="entry name" value="WD40/YVTN_repeat-like_dom_sf"/>
</dbReference>
<dbReference type="eggNOG" id="COG1520">
    <property type="taxonomic scope" value="Bacteria"/>
</dbReference>
<dbReference type="GO" id="GO:0008234">
    <property type="term" value="F:cysteine-type peptidase activity"/>
    <property type="evidence" value="ECO:0007669"/>
    <property type="project" value="InterPro"/>
</dbReference>
<accession>C6VTM4</accession>
<dbReference type="SMART" id="SM00564">
    <property type="entry name" value="PQQ"/>
    <property type="match status" value="5"/>
</dbReference>
<dbReference type="PROSITE" id="PS51257">
    <property type="entry name" value="PROKAR_LIPOPROTEIN"/>
    <property type="match status" value="1"/>
</dbReference>
<evidence type="ECO:0000313" key="2">
    <source>
        <dbReference type="EMBL" id="ACT92967.1"/>
    </source>
</evidence>
<dbReference type="Pfam" id="PF13360">
    <property type="entry name" value="PQQ_2"/>
    <property type="match status" value="2"/>
</dbReference>
<dbReference type="Gene3D" id="2.130.10.10">
    <property type="entry name" value="YVTN repeat-like/Quinoprotein amine dehydrogenase"/>
    <property type="match status" value="1"/>
</dbReference>
<dbReference type="InterPro" id="IPR011047">
    <property type="entry name" value="Quinoprotein_ADH-like_sf"/>
</dbReference>
<dbReference type="InterPro" id="IPR002372">
    <property type="entry name" value="PQQ_rpt_dom"/>
</dbReference>
<dbReference type="AlphaFoldDB" id="C6VTM4"/>
<sequence>MLRALRLHASIYCLLLFVIITACSKKPSELTPPDPKPDEEVIPGETVGYGAEVLDPAEYEKIKIITEPLIPGGRTQKDPKLAPQYDLSPNMPPVQSQGRQGSCVAWAVAYAARSYFSGLGFNSNFKLADGSVNNETVLSPAFVYNKIKAGDCLKGSYIEDALNLLKNTGVCTWKDMPYTDQECDTQPGTQQVAGAAKYKIADWGRILITTDAIKKFLYYDMPVVIAGRLNADFKKPTRFPDGQFVWKDATPNDVSHHAMIIVGYDDARKAFKIQNSWSKNWCNDGYIWMSYDIVKDVIREAYVMTSDELLLRSQASVETGAAVKYEQNVVGYTGRIMQLGDLPVIGYGMCLATTPSLPTRKYYAKAQNIPATPFEFSVTESINTSKIWYRAFVETVAGVVYGDTASIVLNSGPGETRDKDLLLFHSGFFGYAVDAGTGERLWEAPLRSGAASDQLLGGLIVNEQYIVPGNMTGSLSAVSLSTGKVNWERREMMRSKQTYPVIIDNQIITIGREELIAVDQASGNLSWTQKQAAFGGEDFVEFGLAVTKDSKLSVNVNKSFYDDEMYFVSNPSNGTGITGMGIFPTTVKGHPDFADNYMVRSEAMSGLAAYSLSPFKKLWSTPSTTTAAHDSPLIVGSRVIGVIMGNLVQGLQAVDKATGKKLWEYYPQQGEVLSKKWSASADFIAMIVRVNMGGASEYEYSLQVLDISTGKVSWTKKLSTSPYPVIPMYPLIAGDKVYVSPDNLEIAAFKLQTGAVIWQKKLFNNPGTISPFSLITKEGKIFYMPESGM</sequence>
<reference evidence="2 3" key="1">
    <citation type="journal article" date="2009" name="Stand. Genomic Sci.">
        <title>Complete genome sequence of Dyadobacter fermentans type strain (NS114).</title>
        <authorList>
            <person name="Lang E."/>
            <person name="Lapidus A."/>
            <person name="Chertkov O."/>
            <person name="Brettin T."/>
            <person name="Detter J.C."/>
            <person name="Han C."/>
            <person name="Copeland A."/>
            <person name="Glavina Del Rio T."/>
            <person name="Nolan M."/>
            <person name="Chen F."/>
            <person name="Lucas S."/>
            <person name="Tice H."/>
            <person name="Cheng J.F."/>
            <person name="Land M."/>
            <person name="Hauser L."/>
            <person name="Chang Y.J."/>
            <person name="Jeffries C.D."/>
            <person name="Kopitz M."/>
            <person name="Bruce D."/>
            <person name="Goodwin L."/>
            <person name="Pitluck S."/>
            <person name="Ovchinnikova G."/>
            <person name="Pati A."/>
            <person name="Ivanova N."/>
            <person name="Mavrommatis K."/>
            <person name="Chen A."/>
            <person name="Palaniappan K."/>
            <person name="Chain P."/>
            <person name="Bristow J."/>
            <person name="Eisen J.A."/>
            <person name="Markowitz V."/>
            <person name="Hugenholtz P."/>
            <person name="Goker M."/>
            <person name="Rohde M."/>
            <person name="Kyrpides N.C."/>
            <person name="Klenk H.P."/>
        </authorList>
    </citation>
    <scope>NUCLEOTIDE SEQUENCE [LARGE SCALE GENOMIC DNA]</scope>
    <source>
        <strain evidence="3">ATCC 700827 / DSM 18053 / CIP 107007 / KCTC 52180 / NS114</strain>
    </source>
</reference>
<dbReference type="SMART" id="SM00645">
    <property type="entry name" value="Pept_C1"/>
    <property type="match status" value="1"/>
</dbReference>
<evidence type="ECO:0000259" key="1">
    <source>
        <dbReference type="SMART" id="SM00645"/>
    </source>
</evidence>
<evidence type="ECO:0000313" key="3">
    <source>
        <dbReference type="Proteomes" id="UP000002011"/>
    </source>
</evidence>
<protein>
    <submittedName>
        <fullName evidence="2">Peptidase C1A papain</fullName>
    </submittedName>
</protein>
<dbReference type="STRING" id="471854.Dfer_1726"/>
<dbReference type="PANTHER" id="PTHR34512:SF30">
    <property type="entry name" value="OUTER MEMBRANE PROTEIN ASSEMBLY FACTOR BAMB"/>
    <property type="match status" value="1"/>
</dbReference>
<dbReference type="Proteomes" id="UP000002011">
    <property type="component" value="Chromosome"/>
</dbReference>
<dbReference type="PANTHER" id="PTHR34512">
    <property type="entry name" value="CELL SURFACE PROTEIN"/>
    <property type="match status" value="1"/>
</dbReference>
<proteinExistence type="predicted"/>
<dbReference type="CDD" id="cd02619">
    <property type="entry name" value="Peptidase_C1"/>
    <property type="match status" value="1"/>
</dbReference>
<dbReference type="HOGENOM" id="CLU_355533_0_0_10"/>
<organism evidence="2 3">
    <name type="scientific">Dyadobacter fermentans (strain ATCC 700827 / DSM 18053 / CIP 107007 / KCTC 52180 / NS114)</name>
    <dbReference type="NCBI Taxonomy" id="471854"/>
    <lineage>
        <taxon>Bacteria</taxon>
        <taxon>Pseudomonadati</taxon>
        <taxon>Bacteroidota</taxon>
        <taxon>Cytophagia</taxon>
        <taxon>Cytophagales</taxon>
        <taxon>Spirosomataceae</taxon>
        <taxon>Dyadobacter</taxon>
    </lineage>
</organism>
<dbReference type="OrthoDB" id="3648721at2"/>
<dbReference type="RefSeq" id="WP_015811221.1">
    <property type="nucleotide sequence ID" value="NC_013037.1"/>
</dbReference>
<dbReference type="InterPro" id="IPR038765">
    <property type="entry name" value="Papain-like_cys_pep_sf"/>
</dbReference>
<dbReference type="InterPro" id="IPR018391">
    <property type="entry name" value="PQQ_b-propeller_rpt"/>
</dbReference>
<dbReference type="SUPFAM" id="SSF54001">
    <property type="entry name" value="Cysteine proteinases"/>
    <property type="match status" value="1"/>
</dbReference>
<dbReference type="Gene3D" id="2.40.128.630">
    <property type="match status" value="1"/>
</dbReference>
<dbReference type="InterPro" id="IPR000668">
    <property type="entry name" value="Peptidase_C1A_C"/>
</dbReference>
<dbReference type="eggNOG" id="COG4870">
    <property type="taxonomic scope" value="Bacteria"/>
</dbReference>
<dbReference type="Gene3D" id="3.90.70.10">
    <property type="entry name" value="Cysteine proteinases"/>
    <property type="match status" value="1"/>
</dbReference>
<dbReference type="Pfam" id="PF00112">
    <property type="entry name" value="Peptidase_C1"/>
    <property type="match status" value="1"/>
</dbReference>
<gene>
    <name evidence="2" type="ordered locus">Dfer_1726</name>
</gene>
<feature type="domain" description="Peptidase C1A papain C-terminal" evidence="1">
    <location>
        <begin position="81"/>
        <end position="305"/>
    </location>
</feature>
<dbReference type="GO" id="GO:0006508">
    <property type="term" value="P:proteolysis"/>
    <property type="evidence" value="ECO:0007669"/>
    <property type="project" value="InterPro"/>
</dbReference>